<evidence type="ECO:0000256" key="3">
    <source>
        <dbReference type="ARBA" id="ARBA00022741"/>
    </source>
</evidence>
<evidence type="ECO:0000313" key="9">
    <source>
        <dbReference type="Proteomes" id="UP000255193"/>
    </source>
</evidence>
<evidence type="ECO:0000313" key="7">
    <source>
        <dbReference type="EMBL" id="STY95873.1"/>
    </source>
</evidence>
<gene>
    <name evidence="7" type="primary">kpsT</name>
    <name evidence="6" type="ORF">A9306_09310</name>
    <name evidence="7" type="ORF">NCTC11091_01677</name>
</gene>
<keyword evidence="4 6" id="KW-0067">ATP-binding</keyword>
<evidence type="ECO:0000313" key="6">
    <source>
        <dbReference type="EMBL" id="OBX78826.1"/>
    </source>
</evidence>
<accession>A0A1B8QCG3</accession>
<dbReference type="InterPro" id="IPR050683">
    <property type="entry name" value="Bact_Polysacc_Export_ATP-bd"/>
</dbReference>
<dbReference type="InterPro" id="IPR003593">
    <property type="entry name" value="AAA+_ATPase"/>
</dbReference>
<dbReference type="PANTHER" id="PTHR46743">
    <property type="entry name" value="TEICHOIC ACIDS EXPORT ATP-BINDING PROTEIN TAGH"/>
    <property type="match status" value="1"/>
</dbReference>
<protein>
    <submittedName>
        <fullName evidence="6 7">ATP-binding protein</fullName>
    </submittedName>
</protein>
<dbReference type="SUPFAM" id="SSF52540">
    <property type="entry name" value="P-loop containing nucleoside triphosphate hydrolases"/>
    <property type="match status" value="1"/>
</dbReference>
<comment type="similarity">
    <text evidence="1">Belongs to the ABC transporter superfamily.</text>
</comment>
<evidence type="ECO:0000256" key="1">
    <source>
        <dbReference type="ARBA" id="ARBA00005417"/>
    </source>
</evidence>
<dbReference type="Pfam" id="PF00005">
    <property type="entry name" value="ABC_tran"/>
    <property type="match status" value="1"/>
</dbReference>
<dbReference type="PROSITE" id="PS50893">
    <property type="entry name" value="ABC_TRANSPORTER_2"/>
    <property type="match status" value="1"/>
</dbReference>
<dbReference type="Gene3D" id="3.40.50.300">
    <property type="entry name" value="P-loop containing nucleotide triphosphate hydrolases"/>
    <property type="match status" value="1"/>
</dbReference>
<dbReference type="CDD" id="cd03220">
    <property type="entry name" value="ABC_KpsT_Wzt"/>
    <property type="match status" value="1"/>
</dbReference>
<dbReference type="InterPro" id="IPR027417">
    <property type="entry name" value="P-loop_NTPase"/>
</dbReference>
<dbReference type="GO" id="GO:0016887">
    <property type="term" value="F:ATP hydrolysis activity"/>
    <property type="evidence" value="ECO:0007669"/>
    <property type="project" value="InterPro"/>
</dbReference>
<dbReference type="GO" id="GO:0140359">
    <property type="term" value="F:ABC-type transporter activity"/>
    <property type="evidence" value="ECO:0007669"/>
    <property type="project" value="InterPro"/>
</dbReference>
<organism evidence="6 8">
    <name type="scientific">Faucicola atlantae</name>
    <dbReference type="NCBI Taxonomy" id="34059"/>
    <lineage>
        <taxon>Bacteria</taxon>
        <taxon>Pseudomonadati</taxon>
        <taxon>Pseudomonadota</taxon>
        <taxon>Gammaproteobacteria</taxon>
        <taxon>Moraxellales</taxon>
        <taxon>Moraxellaceae</taxon>
        <taxon>Faucicola</taxon>
    </lineage>
</organism>
<dbReference type="SMART" id="SM00382">
    <property type="entry name" value="AAA"/>
    <property type="match status" value="1"/>
</dbReference>
<dbReference type="EMBL" id="UGQA01000001">
    <property type="protein sequence ID" value="STY95873.1"/>
    <property type="molecule type" value="Genomic_DNA"/>
</dbReference>
<evidence type="ECO:0000259" key="5">
    <source>
        <dbReference type="PROSITE" id="PS50893"/>
    </source>
</evidence>
<reference evidence="6 8" key="1">
    <citation type="submission" date="2016-06" db="EMBL/GenBank/DDBJ databases">
        <title>Draft genome of Moraxella atlantae CCUG 59586.</title>
        <authorList>
            <person name="Salva-Serra F."/>
            <person name="Engstrom-Jakobsson H."/>
            <person name="Thorell K."/>
            <person name="Gonzales-Siles L."/>
            <person name="Karlsson R."/>
            <person name="Boulund F."/>
            <person name="Engstrand L."/>
            <person name="Kristiansson E."/>
            <person name="Moore E."/>
        </authorList>
    </citation>
    <scope>NUCLEOTIDE SEQUENCE [LARGE SCALE GENOMIC DNA]</scope>
    <source>
        <strain evidence="6 8">CCUG 59586</strain>
    </source>
</reference>
<dbReference type="Proteomes" id="UP000255193">
    <property type="component" value="Unassembled WGS sequence"/>
</dbReference>
<dbReference type="EMBL" id="LZNA01000044">
    <property type="protein sequence ID" value="OBX78826.1"/>
    <property type="molecule type" value="Genomic_DNA"/>
</dbReference>
<dbReference type="PANTHER" id="PTHR46743:SF2">
    <property type="entry name" value="TEICHOIC ACIDS EXPORT ATP-BINDING PROTEIN TAGH"/>
    <property type="match status" value="1"/>
</dbReference>
<dbReference type="InterPro" id="IPR003439">
    <property type="entry name" value="ABC_transporter-like_ATP-bd"/>
</dbReference>
<reference evidence="7 9" key="2">
    <citation type="submission" date="2018-06" db="EMBL/GenBank/DDBJ databases">
        <authorList>
            <consortium name="Pathogen Informatics"/>
            <person name="Doyle S."/>
        </authorList>
    </citation>
    <scope>NUCLEOTIDE SEQUENCE [LARGE SCALE GENOMIC DNA]</scope>
    <source>
        <strain evidence="7 9">NCTC11091</strain>
    </source>
</reference>
<dbReference type="AlphaFoldDB" id="A0A1B8QCG3"/>
<dbReference type="RefSeq" id="WP_067058393.1">
    <property type="nucleotide sequence ID" value="NZ_CP171125.1"/>
</dbReference>
<feature type="domain" description="ABC transporter" evidence="5">
    <location>
        <begin position="2"/>
        <end position="215"/>
    </location>
</feature>
<keyword evidence="3" id="KW-0547">Nucleotide-binding</keyword>
<dbReference type="GO" id="GO:0016020">
    <property type="term" value="C:membrane"/>
    <property type="evidence" value="ECO:0007669"/>
    <property type="project" value="InterPro"/>
</dbReference>
<proteinExistence type="inferred from homology"/>
<dbReference type="GO" id="GO:0005524">
    <property type="term" value="F:ATP binding"/>
    <property type="evidence" value="ECO:0007669"/>
    <property type="project" value="UniProtKB-KW"/>
</dbReference>
<dbReference type="Proteomes" id="UP000092616">
    <property type="component" value="Unassembled WGS sequence"/>
</dbReference>
<dbReference type="PROSITE" id="PS00211">
    <property type="entry name" value="ABC_TRANSPORTER_1"/>
    <property type="match status" value="1"/>
</dbReference>
<keyword evidence="8" id="KW-1185">Reference proteome</keyword>
<sequence>MIILENVTKKYPIKHGMRTVLDNINLIVEPGEKIGILGRNGAGKSTLVKILGGVERPTSGHLYRNMSISWPLALSSAFQGSLTGADNVRFVSRVYNANYAKAMEVVEDFAELGKYLYEPVKVYSSGMRSRLAFAISLAIEFDCYLIDEVLSVGDANFHRKCEIELFEKRADRAMIIVSHELHNIKEYCNRSAVLDKGKLTVFDDIDMSLEVYSSL</sequence>
<evidence type="ECO:0000313" key="8">
    <source>
        <dbReference type="Proteomes" id="UP000092616"/>
    </source>
</evidence>
<name>A0A1B8QCG3_9GAMM</name>
<dbReference type="InterPro" id="IPR015860">
    <property type="entry name" value="ABC_transpr_TagH-like"/>
</dbReference>
<keyword evidence="2" id="KW-0813">Transport</keyword>
<evidence type="ECO:0000256" key="4">
    <source>
        <dbReference type="ARBA" id="ARBA00022840"/>
    </source>
</evidence>
<evidence type="ECO:0000256" key="2">
    <source>
        <dbReference type="ARBA" id="ARBA00022448"/>
    </source>
</evidence>
<dbReference type="InterPro" id="IPR017871">
    <property type="entry name" value="ABC_transporter-like_CS"/>
</dbReference>